<organism evidence="3 4">
    <name type="scientific">Porites evermanni</name>
    <dbReference type="NCBI Taxonomy" id="104178"/>
    <lineage>
        <taxon>Eukaryota</taxon>
        <taxon>Metazoa</taxon>
        <taxon>Cnidaria</taxon>
        <taxon>Anthozoa</taxon>
        <taxon>Hexacorallia</taxon>
        <taxon>Scleractinia</taxon>
        <taxon>Fungiina</taxon>
        <taxon>Poritidae</taxon>
        <taxon>Porites</taxon>
    </lineage>
</organism>
<dbReference type="PANTHER" id="PTHR16165">
    <property type="entry name" value="NXPE FAMILY MEMBER"/>
    <property type="match status" value="1"/>
</dbReference>
<dbReference type="InterPro" id="IPR013783">
    <property type="entry name" value="Ig-like_fold"/>
</dbReference>
<evidence type="ECO:0000313" key="3">
    <source>
        <dbReference type="EMBL" id="CAH3027535.1"/>
    </source>
</evidence>
<dbReference type="PROSITE" id="PS50194">
    <property type="entry name" value="FILAMIN_REPEAT"/>
    <property type="match status" value="1"/>
</dbReference>
<dbReference type="PANTHER" id="PTHR16165:SF5">
    <property type="entry name" value="NXPE FAMILY MEMBER 3"/>
    <property type="match status" value="1"/>
</dbReference>
<keyword evidence="2" id="KW-0472">Membrane</keyword>
<dbReference type="Gene3D" id="3.40.50.1110">
    <property type="entry name" value="SGNH hydrolase"/>
    <property type="match status" value="1"/>
</dbReference>
<proteinExistence type="predicted"/>
<keyword evidence="2" id="KW-1133">Transmembrane helix</keyword>
<sequence>MEVVFTKKWKTLKLWLCLVAIYALYFEHFSREAFLAENKYTVKMLQNIEEFKQNWCRIRQARIDLHSLLKPCNYNISWNGDSPNRLLQTDASQSFISFFDVRPAGQFSRFSIQTKARNGKLKLAGGDSWRVLLRGPATVSPTVFDHGNGTYEFLFLVMDPGVYKLDITLDYSLCDGYRDPPDDWFIVGNSHGKLQRNGFLGVNRARDDYLLQPFQKGKLIMINIPMPTNEGTYLMNRLLESSDPLSSFDLSCRIKCNFMWDGFGRWLGRNWKSFLRRKLNYSCMVCSKVLSFFFIIPEKPLRINNRNKYVFMCYYYYRNALARLPTSMTRGTLMNVSKLETLWIFGDSNAERMHVSIKDLLLCTKVFKSCNLSKMWVYPWPSVQPVAWDNKDFEPQQILDHIRGVLERPEMNSKKSAMILNLGLHYIESTSFTNYKILLNGVLNLLNERNAETGEMKYKTHVIWKTTTSMNKEKDIGSRLKADWQRFLNLPRVRLYNAFATSLMCQAGLEVLDVYPLTRSFPGGTGGPDVAHYKEHDTVHFKYYVMKPVHLFLEDYFTEKVPSPINLENYHFS</sequence>
<feature type="repeat" description="Filamin" evidence="1">
    <location>
        <begin position="104"/>
        <end position="170"/>
    </location>
</feature>
<dbReference type="EMBL" id="CALNXI010000458">
    <property type="protein sequence ID" value="CAH3027535.1"/>
    <property type="molecule type" value="Genomic_DNA"/>
</dbReference>
<comment type="caution">
    <text evidence="3">The sequence shown here is derived from an EMBL/GenBank/DDBJ whole genome shotgun (WGS) entry which is preliminary data.</text>
</comment>
<evidence type="ECO:0000313" key="4">
    <source>
        <dbReference type="Proteomes" id="UP001159427"/>
    </source>
</evidence>
<keyword evidence="4" id="KW-1185">Reference proteome</keyword>
<gene>
    <name evidence="3" type="ORF">PEVE_00031782</name>
</gene>
<dbReference type="InterPro" id="IPR017868">
    <property type="entry name" value="Filamin/ABP280_repeat-like"/>
</dbReference>
<dbReference type="SUPFAM" id="SSF81296">
    <property type="entry name" value="E set domains"/>
    <property type="match status" value="1"/>
</dbReference>
<keyword evidence="2" id="KW-0812">Transmembrane</keyword>
<name>A0ABN8MHS6_9CNID</name>
<evidence type="ECO:0000256" key="2">
    <source>
        <dbReference type="SAM" id="Phobius"/>
    </source>
</evidence>
<feature type="transmembrane region" description="Helical" evidence="2">
    <location>
        <begin position="12"/>
        <end position="29"/>
    </location>
</feature>
<evidence type="ECO:0000256" key="1">
    <source>
        <dbReference type="PROSITE-ProRule" id="PRU00087"/>
    </source>
</evidence>
<protein>
    <submittedName>
        <fullName evidence="3">Uncharacterized protein</fullName>
    </submittedName>
</protein>
<dbReference type="Proteomes" id="UP001159427">
    <property type="component" value="Unassembled WGS sequence"/>
</dbReference>
<dbReference type="Gene3D" id="2.60.40.10">
    <property type="entry name" value="Immunoglobulins"/>
    <property type="match status" value="1"/>
</dbReference>
<dbReference type="InterPro" id="IPR014756">
    <property type="entry name" value="Ig_E-set"/>
</dbReference>
<reference evidence="3 4" key="1">
    <citation type="submission" date="2022-05" db="EMBL/GenBank/DDBJ databases">
        <authorList>
            <consortium name="Genoscope - CEA"/>
            <person name="William W."/>
        </authorList>
    </citation>
    <scope>NUCLEOTIDE SEQUENCE [LARGE SCALE GENOMIC DNA]</scope>
</reference>
<accession>A0ABN8MHS6</accession>
<dbReference type="InterPro" id="IPR036514">
    <property type="entry name" value="SGNH_hydro_sf"/>
</dbReference>